<dbReference type="Pfam" id="PF01451">
    <property type="entry name" value="LMWPc"/>
    <property type="match status" value="1"/>
</dbReference>
<evidence type="ECO:0000256" key="6">
    <source>
        <dbReference type="PIRSR" id="PIRSR617867-1"/>
    </source>
</evidence>
<protein>
    <recommendedName>
        <fullName evidence="7">Phosphotyrosine protein phosphatase I domain-containing protein</fullName>
    </recommendedName>
</protein>
<comment type="caution">
    <text evidence="8">The sequence shown here is derived from an EMBL/GenBank/DDBJ whole genome shotgun (WGS) entry which is preliminary data.</text>
</comment>
<evidence type="ECO:0000256" key="3">
    <source>
        <dbReference type="ARBA" id="ARBA00022490"/>
    </source>
</evidence>
<proteinExistence type="inferred from homology"/>
<dbReference type="GO" id="GO:0004725">
    <property type="term" value="F:protein tyrosine phosphatase activity"/>
    <property type="evidence" value="ECO:0007669"/>
    <property type="project" value="InterPro"/>
</dbReference>
<evidence type="ECO:0000313" key="9">
    <source>
        <dbReference type="Proteomes" id="UP001168972"/>
    </source>
</evidence>
<evidence type="ECO:0000259" key="7">
    <source>
        <dbReference type="SMART" id="SM00226"/>
    </source>
</evidence>
<dbReference type="PANTHER" id="PTHR11717:SF7">
    <property type="entry name" value="LOW MOLECULAR WEIGHT PHOSPHOTYROSINE PROTEIN PHOSPHATASE"/>
    <property type="match status" value="1"/>
</dbReference>
<evidence type="ECO:0000256" key="2">
    <source>
        <dbReference type="ARBA" id="ARBA00011063"/>
    </source>
</evidence>
<dbReference type="FunFam" id="3.40.50.2300:FF:000105">
    <property type="entry name" value="Low molecular weight phosphotyrosine protein"/>
    <property type="match status" value="1"/>
</dbReference>
<dbReference type="Proteomes" id="UP001168972">
    <property type="component" value="Unassembled WGS sequence"/>
</dbReference>
<dbReference type="AlphaFoldDB" id="A0AA39F2Q5"/>
<comment type="subcellular location">
    <subcellularLocation>
        <location evidence="1">Cytoplasm</location>
    </subcellularLocation>
</comment>
<evidence type="ECO:0000256" key="5">
    <source>
        <dbReference type="ARBA" id="ARBA00022912"/>
    </source>
</evidence>
<reference evidence="8" key="2">
    <citation type="submission" date="2023-03" db="EMBL/GenBank/DDBJ databases">
        <authorList>
            <person name="Inwood S.N."/>
            <person name="Skelly J.G."/>
            <person name="Guhlin J."/>
            <person name="Harrop T.W.R."/>
            <person name="Goldson S.G."/>
            <person name="Dearden P.K."/>
        </authorList>
    </citation>
    <scope>NUCLEOTIDE SEQUENCE</scope>
    <source>
        <strain evidence="8">Lincoln</strain>
        <tissue evidence="8">Whole body</tissue>
    </source>
</reference>
<keyword evidence="5" id="KW-0904">Protein phosphatase</keyword>
<feature type="active site" description="Proton donor" evidence="6">
    <location>
        <position position="138"/>
    </location>
</feature>
<comment type="similarity">
    <text evidence="2">Belongs to the low molecular weight phosphotyrosine protein phosphatase family.</text>
</comment>
<evidence type="ECO:0000256" key="4">
    <source>
        <dbReference type="ARBA" id="ARBA00022801"/>
    </source>
</evidence>
<organism evidence="8 9">
    <name type="scientific">Microctonus hyperodae</name>
    <name type="common">Parasitoid wasp</name>
    <dbReference type="NCBI Taxonomy" id="165561"/>
    <lineage>
        <taxon>Eukaryota</taxon>
        <taxon>Metazoa</taxon>
        <taxon>Ecdysozoa</taxon>
        <taxon>Arthropoda</taxon>
        <taxon>Hexapoda</taxon>
        <taxon>Insecta</taxon>
        <taxon>Pterygota</taxon>
        <taxon>Neoptera</taxon>
        <taxon>Endopterygota</taxon>
        <taxon>Hymenoptera</taxon>
        <taxon>Apocrita</taxon>
        <taxon>Ichneumonoidea</taxon>
        <taxon>Braconidae</taxon>
        <taxon>Euphorinae</taxon>
        <taxon>Microctonus</taxon>
    </lineage>
</organism>
<dbReference type="CDD" id="cd16343">
    <property type="entry name" value="LMWPTP"/>
    <property type="match status" value="1"/>
</dbReference>
<dbReference type="PRINTS" id="PR00719">
    <property type="entry name" value="LMWPTPASE"/>
</dbReference>
<dbReference type="PANTHER" id="PTHR11717">
    <property type="entry name" value="LOW MOLECULAR WEIGHT PROTEIN TYROSINE PHOSPHATASE"/>
    <property type="match status" value="1"/>
</dbReference>
<dbReference type="InterPro" id="IPR023485">
    <property type="entry name" value="Ptyr_pPase"/>
</dbReference>
<keyword evidence="9" id="KW-1185">Reference proteome</keyword>
<keyword evidence="3" id="KW-0963">Cytoplasm</keyword>
<name>A0AA39F2Q5_MICHY</name>
<gene>
    <name evidence="8" type="ORF">PV327_008257</name>
</gene>
<dbReference type="GO" id="GO:0005737">
    <property type="term" value="C:cytoplasm"/>
    <property type="evidence" value="ECO:0007669"/>
    <property type="project" value="UniProtKB-SubCell"/>
</dbReference>
<dbReference type="InterPro" id="IPR017867">
    <property type="entry name" value="Tyr_phospatase_low_mol_wt"/>
</dbReference>
<dbReference type="InterPro" id="IPR036196">
    <property type="entry name" value="Ptyr_pPase_sf"/>
</dbReference>
<evidence type="ECO:0000313" key="8">
    <source>
        <dbReference type="EMBL" id="KAK0161850.1"/>
    </source>
</evidence>
<dbReference type="SMART" id="SM00226">
    <property type="entry name" value="LMWPc"/>
    <property type="match status" value="1"/>
</dbReference>
<sequence length="172" mass="19884">MANKKKVLMICLGNTCRSTMAEAIFNNFMMEMELTNNWEVDSAGLRGYHLGQTPDERAISILRRNGIINYSHHARIGCLNIFTQFYIITPEDFLMFDWILAMDDDNLAELMRIKPQETKAQIKLLGEYDPSGAKIIIDPYCDNDCSGFIEVYEQCFKCIKNFLQIHQTNSHQ</sequence>
<feature type="active site" evidence="6">
    <location>
        <position position="17"/>
    </location>
</feature>
<dbReference type="InterPro" id="IPR050438">
    <property type="entry name" value="LMW_PTPase"/>
</dbReference>
<feature type="active site" description="Nucleophile" evidence="6">
    <location>
        <position position="11"/>
    </location>
</feature>
<dbReference type="SUPFAM" id="SSF52788">
    <property type="entry name" value="Phosphotyrosine protein phosphatases I"/>
    <property type="match status" value="1"/>
</dbReference>
<reference evidence="8" key="1">
    <citation type="journal article" date="2023" name="bioRxiv">
        <title>Scaffold-level genome assemblies of two parasitoid biocontrol wasps reveal the parthenogenesis mechanism and an associated novel virus.</title>
        <authorList>
            <person name="Inwood S."/>
            <person name="Skelly J."/>
            <person name="Guhlin J."/>
            <person name="Harrop T."/>
            <person name="Goldson S."/>
            <person name="Dearden P."/>
        </authorList>
    </citation>
    <scope>NUCLEOTIDE SEQUENCE</scope>
    <source>
        <strain evidence="8">Lincoln</strain>
        <tissue evidence="8">Whole body</tissue>
    </source>
</reference>
<feature type="domain" description="Phosphotyrosine protein phosphatase I" evidence="7">
    <location>
        <begin position="5"/>
        <end position="165"/>
    </location>
</feature>
<keyword evidence="4" id="KW-0378">Hydrolase</keyword>
<dbReference type="Gene3D" id="3.40.50.2300">
    <property type="match status" value="1"/>
</dbReference>
<evidence type="ECO:0000256" key="1">
    <source>
        <dbReference type="ARBA" id="ARBA00004496"/>
    </source>
</evidence>
<accession>A0AA39F2Q5</accession>
<dbReference type="EMBL" id="JAQQBR010001834">
    <property type="protein sequence ID" value="KAK0161850.1"/>
    <property type="molecule type" value="Genomic_DNA"/>
</dbReference>